<protein>
    <submittedName>
        <fullName evidence="2">Uncharacterized protein</fullName>
    </submittedName>
</protein>
<name>A0A3M8P734_9BACL</name>
<accession>A0A3M8P734</accession>
<dbReference type="EMBL" id="RIAX01000008">
    <property type="protein sequence ID" value="RNF39004.1"/>
    <property type="molecule type" value="Genomic_DNA"/>
</dbReference>
<keyword evidence="3" id="KW-1185">Reference proteome</keyword>
<comment type="caution">
    <text evidence="2">The sequence shown here is derived from an EMBL/GenBank/DDBJ whole genome shotgun (WGS) entry which is preliminary data.</text>
</comment>
<gene>
    <name evidence="2" type="ORF">EEX84_11475</name>
</gene>
<sequence length="100" mass="11075">MSAHPLTTKQKMNAFLLRPLVMSLSAFVLIYFLESGSPNWNSLIGIALGFFIGSIAVGLLFPQWIQKMDNNNSTKKQKRIGVIVFAGSIAVILLLFFLDT</sequence>
<keyword evidence="1" id="KW-0812">Transmembrane</keyword>
<feature type="transmembrane region" description="Helical" evidence="1">
    <location>
        <begin position="12"/>
        <end position="33"/>
    </location>
</feature>
<proteinExistence type="predicted"/>
<keyword evidence="1" id="KW-1133">Transmembrane helix</keyword>
<keyword evidence="1" id="KW-0472">Membrane</keyword>
<dbReference type="AlphaFoldDB" id="A0A3M8P734"/>
<organism evidence="2 3">
    <name type="scientific">Planococcus salinus</name>
    <dbReference type="NCBI Taxonomy" id="1848460"/>
    <lineage>
        <taxon>Bacteria</taxon>
        <taxon>Bacillati</taxon>
        <taxon>Bacillota</taxon>
        <taxon>Bacilli</taxon>
        <taxon>Bacillales</taxon>
        <taxon>Caryophanaceae</taxon>
        <taxon>Planococcus</taxon>
    </lineage>
</organism>
<evidence type="ECO:0000313" key="2">
    <source>
        <dbReference type="EMBL" id="RNF39004.1"/>
    </source>
</evidence>
<dbReference type="Proteomes" id="UP000275473">
    <property type="component" value="Unassembled WGS sequence"/>
</dbReference>
<feature type="transmembrane region" description="Helical" evidence="1">
    <location>
        <begin position="80"/>
        <end position="98"/>
    </location>
</feature>
<evidence type="ECO:0000256" key="1">
    <source>
        <dbReference type="SAM" id="Phobius"/>
    </source>
</evidence>
<feature type="transmembrane region" description="Helical" evidence="1">
    <location>
        <begin position="39"/>
        <end position="60"/>
    </location>
</feature>
<reference evidence="2 3" key="1">
    <citation type="journal article" date="2018" name="Int. J. Syst. Evol. Microbiol.">
        <title>Planococcus salinus sp. nov., a moderately halophilic bacterium isolated from a saline-alkali soil.</title>
        <authorList>
            <person name="Gan L."/>
        </authorList>
    </citation>
    <scope>NUCLEOTIDE SEQUENCE [LARGE SCALE GENOMIC DNA]</scope>
    <source>
        <strain evidence="2 3">LCB217</strain>
    </source>
</reference>
<evidence type="ECO:0000313" key="3">
    <source>
        <dbReference type="Proteomes" id="UP000275473"/>
    </source>
</evidence>